<evidence type="ECO:0000256" key="1">
    <source>
        <dbReference type="SAM" id="MobiDB-lite"/>
    </source>
</evidence>
<feature type="region of interest" description="Disordered" evidence="1">
    <location>
        <begin position="45"/>
        <end position="81"/>
    </location>
</feature>
<keyword evidence="3" id="KW-1185">Reference proteome</keyword>
<accession>A0ABY5S8P9</accession>
<gene>
    <name evidence="2" type="ORF">L1F29_33735</name>
</gene>
<feature type="compositionally biased region" description="Polar residues" evidence="1">
    <location>
        <begin position="67"/>
        <end position="81"/>
    </location>
</feature>
<organism evidence="2 3">
    <name type="scientific">Paenibacillus spongiae</name>
    <dbReference type="NCBI Taxonomy" id="2909671"/>
    <lineage>
        <taxon>Bacteria</taxon>
        <taxon>Bacillati</taxon>
        <taxon>Bacillota</taxon>
        <taxon>Bacilli</taxon>
        <taxon>Bacillales</taxon>
        <taxon>Paenibacillaceae</taxon>
        <taxon>Paenibacillus</taxon>
    </lineage>
</organism>
<dbReference type="Proteomes" id="UP001057877">
    <property type="component" value="Chromosome"/>
</dbReference>
<sequence length="81" mass="9049">MSLIRTLSLDEMRFGDYDNVPVNSTRPINKKADFSKCLGTESSACRADDENKNPIRTSTKEHAAAASFSNIRNQLKQSRSL</sequence>
<proteinExistence type="predicted"/>
<reference evidence="2" key="1">
    <citation type="submission" date="2022-01" db="EMBL/GenBank/DDBJ databases">
        <title>Paenibacillus spongiae sp. nov., isolated from marine sponge.</title>
        <authorList>
            <person name="Li Z."/>
            <person name="Zhang M."/>
        </authorList>
    </citation>
    <scope>NUCLEOTIDE SEQUENCE</scope>
    <source>
        <strain evidence="2">PHS-Z3</strain>
    </source>
</reference>
<name>A0ABY5S8P9_9BACL</name>
<dbReference type="EMBL" id="CP091430">
    <property type="protein sequence ID" value="UVI30271.1"/>
    <property type="molecule type" value="Genomic_DNA"/>
</dbReference>
<evidence type="ECO:0000313" key="3">
    <source>
        <dbReference type="Proteomes" id="UP001057877"/>
    </source>
</evidence>
<dbReference type="RefSeq" id="WP_258386341.1">
    <property type="nucleotide sequence ID" value="NZ_CP091430.1"/>
</dbReference>
<evidence type="ECO:0000313" key="2">
    <source>
        <dbReference type="EMBL" id="UVI30271.1"/>
    </source>
</evidence>
<protein>
    <submittedName>
        <fullName evidence="2">Uncharacterized protein</fullName>
    </submittedName>
</protein>
<feature type="compositionally biased region" description="Basic and acidic residues" evidence="1">
    <location>
        <begin position="46"/>
        <end position="63"/>
    </location>
</feature>